<proteinExistence type="predicted"/>
<dbReference type="EMBL" id="MFSS01000068">
    <property type="protein sequence ID" value="OGI43128.1"/>
    <property type="molecule type" value="Genomic_DNA"/>
</dbReference>
<dbReference type="AlphaFoldDB" id="A0A1F6TDC0"/>
<dbReference type="InterPro" id="IPR005000">
    <property type="entry name" value="Aldolase/citrate-lyase_domain"/>
</dbReference>
<reference evidence="3 4" key="1">
    <citation type="journal article" date="2016" name="Nat. Commun.">
        <title>Thousands of microbial genomes shed light on interconnected biogeochemical processes in an aquifer system.</title>
        <authorList>
            <person name="Anantharaman K."/>
            <person name="Brown C.T."/>
            <person name="Hug L.A."/>
            <person name="Sharon I."/>
            <person name="Castelle C.J."/>
            <person name="Probst A.J."/>
            <person name="Thomas B.C."/>
            <person name="Singh A."/>
            <person name="Wilkins M.J."/>
            <person name="Karaoz U."/>
            <person name="Brodie E.L."/>
            <person name="Williams K.H."/>
            <person name="Hubbard S.S."/>
            <person name="Banfield J.F."/>
        </authorList>
    </citation>
    <scope>NUCLEOTIDE SEQUENCE [LARGE SCALE GENOMIC DNA]</scope>
</reference>
<sequence>MNYGDDFTLTLFTNNPLLAERADRAGVDRIGLDLERIGKNERQGKLATWISDHQEAELAAVRARLTHAKLFVRTNPIHPGSESEIQRLIEAGAEVLMLPMFTTVEEVSSFVNCIAGRARSVLLLETAGAARAVQAIVRHGGFDEIHIGLNDLHLSLGLNSHFALLVSELMESLCGTLHAAGIRYGFGGIGRAGDNDLPIPADLIYAQYPRLNASGALISRAFYEPDALGIDWSLEILRARASLNMMIALPPDVIEEKRVLLAEKAGFLKRDKKKK</sequence>
<dbReference type="GO" id="GO:0046872">
    <property type="term" value="F:metal ion binding"/>
    <property type="evidence" value="ECO:0007669"/>
    <property type="project" value="UniProtKB-KW"/>
</dbReference>
<gene>
    <name evidence="3" type="ORF">A2150_01975</name>
</gene>
<keyword evidence="1" id="KW-0479">Metal-binding</keyword>
<dbReference type="SUPFAM" id="SSF51621">
    <property type="entry name" value="Phosphoenolpyruvate/pyruvate domain"/>
    <property type="match status" value="1"/>
</dbReference>
<dbReference type="STRING" id="1817758.A2150_01975"/>
<dbReference type="GO" id="GO:0003824">
    <property type="term" value="F:catalytic activity"/>
    <property type="evidence" value="ECO:0007669"/>
    <property type="project" value="InterPro"/>
</dbReference>
<accession>A0A1F6TDC0</accession>
<dbReference type="Gene3D" id="3.20.20.60">
    <property type="entry name" value="Phosphoenolpyruvate-binding domains"/>
    <property type="match status" value="2"/>
</dbReference>
<evidence type="ECO:0000256" key="1">
    <source>
        <dbReference type="ARBA" id="ARBA00022723"/>
    </source>
</evidence>
<protein>
    <recommendedName>
        <fullName evidence="2">HpcH/HpaI aldolase/citrate lyase domain-containing protein</fullName>
    </recommendedName>
</protein>
<comment type="caution">
    <text evidence="3">The sequence shown here is derived from an EMBL/GenBank/DDBJ whole genome shotgun (WGS) entry which is preliminary data.</text>
</comment>
<dbReference type="Pfam" id="PF03328">
    <property type="entry name" value="HpcH_HpaI"/>
    <property type="match status" value="1"/>
</dbReference>
<feature type="domain" description="HpcH/HpaI aldolase/citrate lyase" evidence="2">
    <location>
        <begin position="13"/>
        <end position="161"/>
    </location>
</feature>
<evidence type="ECO:0000259" key="2">
    <source>
        <dbReference type="Pfam" id="PF03328"/>
    </source>
</evidence>
<dbReference type="InterPro" id="IPR015813">
    <property type="entry name" value="Pyrv/PenolPyrv_kinase-like_dom"/>
</dbReference>
<organism evidence="3 4">
    <name type="scientific">Candidatus Muproteobacteria bacterium RBG_16_64_11</name>
    <dbReference type="NCBI Taxonomy" id="1817758"/>
    <lineage>
        <taxon>Bacteria</taxon>
        <taxon>Pseudomonadati</taxon>
        <taxon>Pseudomonadota</taxon>
        <taxon>Candidatus Muproteobacteria</taxon>
    </lineage>
</organism>
<dbReference type="Proteomes" id="UP000177925">
    <property type="component" value="Unassembled WGS sequence"/>
</dbReference>
<evidence type="ECO:0000313" key="3">
    <source>
        <dbReference type="EMBL" id="OGI43128.1"/>
    </source>
</evidence>
<evidence type="ECO:0000313" key="4">
    <source>
        <dbReference type="Proteomes" id="UP000177925"/>
    </source>
</evidence>
<dbReference type="InterPro" id="IPR040442">
    <property type="entry name" value="Pyrv_kinase-like_dom_sf"/>
</dbReference>
<name>A0A1F6TDC0_9PROT</name>